<dbReference type="GeneTree" id="ENSGT00940000158341"/>
<dbReference type="GO" id="GO:0032587">
    <property type="term" value="C:ruffle membrane"/>
    <property type="evidence" value="ECO:0007669"/>
    <property type="project" value="TreeGrafter"/>
</dbReference>
<dbReference type="PaxDb" id="30732-ENSOMEP00000020880"/>
<evidence type="ECO:0000313" key="5">
    <source>
        <dbReference type="Proteomes" id="UP000261560"/>
    </source>
</evidence>
<dbReference type="GO" id="GO:0008017">
    <property type="term" value="F:microtubule binding"/>
    <property type="evidence" value="ECO:0007669"/>
    <property type="project" value="TreeGrafter"/>
</dbReference>
<dbReference type="AlphaFoldDB" id="A0A3B3CU62"/>
<proteinExistence type="predicted"/>
<dbReference type="GO" id="GO:0045666">
    <property type="term" value="P:positive regulation of neuron differentiation"/>
    <property type="evidence" value="ECO:0007669"/>
    <property type="project" value="TreeGrafter"/>
</dbReference>
<dbReference type="GO" id="GO:0000902">
    <property type="term" value="P:cell morphogenesis"/>
    <property type="evidence" value="ECO:0007669"/>
    <property type="project" value="TreeGrafter"/>
</dbReference>
<dbReference type="Gene3D" id="1.10.287.2510">
    <property type="match status" value="1"/>
</dbReference>
<dbReference type="SUPFAM" id="SSF50729">
    <property type="entry name" value="PH domain-like"/>
    <property type="match status" value="1"/>
</dbReference>
<dbReference type="InterPro" id="IPR011993">
    <property type="entry name" value="PH-like_dom_sf"/>
</dbReference>
<reference evidence="4" key="1">
    <citation type="submission" date="2025-08" db="UniProtKB">
        <authorList>
            <consortium name="Ensembl"/>
        </authorList>
    </citation>
    <scope>IDENTIFICATION</scope>
</reference>
<dbReference type="InterPro" id="IPR051632">
    <property type="entry name" value="Rho_GEF"/>
</dbReference>
<organism evidence="4 5">
    <name type="scientific">Oryzias melastigma</name>
    <name type="common">Marine medaka</name>
    <dbReference type="NCBI Taxonomy" id="30732"/>
    <lineage>
        <taxon>Eukaryota</taxon>
        <taxon>Metazoa</taxon>
        <taxon>Chordata</taxon>
        <taxon>Craniata</taxon>
        <taxon>Vertebrata</taxon>
        <taxon>Euteleostomi</taxon>
        <taxon>Actinopterygii</taxon>
        <taxon>Neopterygii</taxon>
        <taxon>Teleostei</taxon>
        <taxon>Neoteleostei</taxon>
        <taxon>Acanthomorphata</taxon>
        <taxon>Ovalentaria</taxon>
        <taxon>Atherinomorphae</taxon>
        <taxon>Beloniformes</taxon>
        <taxon>Adrianichthyidae</taxon>
        <taxon>Oryziinae</taxon>
        <taxon>Oryzias</taxon>
    </lineage>
</organism>
<dbReference type="SMART" id="SM00233">
    <property type="entry name" value="PH"/>
    <property type="match status" value="1"/>
</dbReference>
<evidence type="ECO:0000259" key="3">
    <source>
        <dbReference type="PROSITE" id="PS50003"/>
    </source>
</evidence>
<sequence length="252" mass="28116">MFLRSITAPNGVLVSRSKEEEHALKQALQLLKELISSVDQEVLELDRTRRLQEIQARLDPRALAEVQEGGVFRAGELLRRKLLHEGTLLWKVQGSRMKDVQVLLMSDILVFLQEKDQKFTFAALDKSPVVSLNNLIVRDIANQERGMYLISASTPPEMYELYASSKDDRKTWMSRIQQIHLHCLLLRLLLCDGAPAGASHFVLRPGGGDGSGGGREGGRRAGQDLLQQKPVQGGHSSCCQSRTAPPGCPRWR</sequence>
<dbReference type="InterPro" id="IPR001849">
    <property type="entry name" value="PH_domain"/>
</dbReference>
<protein>
    <recommendedName>
        <fullName evidence="3">PH domain-containing protein</fullName>
    </recommendedName>
</protein>
<dbReference type="PANTHER" id="PTHR13944:SF20">
    <property type="entry name" value="RHO GUANINE NUCLEOTIDE EXCHANGE FACTOR 2"/>
    <property type="match status" value="1"/>
</dbReference>
<dbReference type="PROSITE" id="PS50003">
    <property type="entry name" value="PH_DOMAIN"/>
    <property type="match status" value="1"/>
</dbReference>
<dbReference type="Pfam" id="PF17838">
    <property type="entry name" value="PH_16"/>
    <property type="match status" value="1"/>
</dbReference>
<reference evidence="4" key="2">
    <citation type="submission" date="2025-09" db="UniProtKB">
        <authorList>
            <consortium name="Ensembl"/>
        </authorList>
    </citation>
    <scope>IDENTIFICATION</scope>
</reference>
<name>A0A3B3CU62_ORYME</name>
<dbReference type="STRING" id="30732.ENSOMEP00000020880"/>
<feature type="compositionally biased region" description="Polar residues" evidence="2">
    <location>
        <begin position="225"/>
        <end position="243"/>
    </location>
</feature>
<dbReference type="InterPro" id="IPR041020">
    <property type="entry name" value="PH_16"/>
</dbReference>
<keyword evidence="5" id="KW-1185">Reference proteome</keyword>
<dbReference type="Proteomes" id="UP000261560">
    <property type="component" value="Unplaced"/>
</dbReference>
<dbReference type="GO" id="GO:0005856">
    <property type="term" value="C:cytoskeleton"/>
    <property type="evidence" value="ECO:0007669"/>
    <property type="project" value="TreeGrafter"/>
</dbReference>
<dbReference type="OMA" id="RECCADE"/>
<feature type="region of interest" description="Disordered" evidence="2">
    <location>
        <begin position="203"/>
        <end position="252"/>
    </location>
</feature>
<keyword evidence="1" id="KW-0344">Guanine-nucleotide releasing factor</keyword>
<feature type="compositionally biased region" description="Gly residues" evidence="2">
    <location>
        <begin position="205"/>
        <end position="215"/>
    </location>
</feature>
<dbReference type="GO" id="GO:0007015">
    <property type="term" value="P:actin filament organization"/>
    <property type="evidence" value="ECO:0007669"/>
    <property type="project" value="TreeGrafter"/>
</dbReference>
<dbReference type="GO" id="GO:0035023">
    <property type="term" value="P:regulation of Rho protein signal transduction"/>
    <property type="evidence" value="ECO:0007669"/>
    <property type="project" value="TreeGrafter"/>
</dbReference>
<feature type="domain" description="PH" evidence="3">
    <location>
        <begin position="81"/>
        <end position="181"/>
    </location>
</feature>
<dbReference type="GO" id="GO:0005085">
    <property type="term" value="F:guanyl-nucleotide exchange factor activity"/>
    <property type="evidence" value="ECO:0007669"/>
    <property type="project" value="UniProtKB-KW"/>
</dbReference>
<dbReference type="PANTHER" id="PTHR13944">
    <property type="entry name" value="AGAP007712-PA"/>
    <property type="match status" value="1"/>
</dbReference>
<evidence type="ECO:0000313" key="4">
    <source>
        <dbReference type="Ensembl" id="ENSOMEP00000020880.1"/>
    </source>
</evidence>
<dbReference type="Ensembl" id="ENSOMET00000030440.1">
    <property type="protein sequence ID" value="ENSOMEP00000020880.1"/>
    <property type="gene ID" value="ENSOMEG00000022774.1"/>
</dbReference>
<evidence type="ECO:0000256" key="2">
    <source>
        <dbReference type="SAM" id="MobiDB-lite"/>
    </source>
</evidence>
<dbReference type="Gene3D" id="2.30.29.30">
    <property type="entry name" value="Pleckstrin-homology domain (PH domain)/Phosphotyrosine-binding domain (PTB)"/>
    <property type="match status" value="1"/>
</dbReference>
<evidence type="ECO:0000256" key="1">
    <source>
        <dbReference type="ARBA" id="ARBA00022658"/>
    </source>
</evidence>
<accession>A0A3B3CU62</accession>